<dbReference type="EMBL" id="CP024201">
    <property type="protein sequence ID" value="ATQ44487.1"/>
    <property type="molecule type" value="Genomic_DNA"/>
</dbReference>
<sequence length="498" mass="52600">MIKIKTASGLALASAAACVWLGAGACAAQSAPAPQPQPQPLSPLVINEVKAAISDANAAAEAARGAAQRADGAAQFAGQQANEARTQAQEASRQAGFARRAVEVATHQDMAAAENVAVGAGGLLDRQKDRQPLARTLDGCLKQDATGYWREVLNCSLLETLAAGRAYRRRAGLQQEASDAFALSSTIGTTGAVLESFVNNANFPAVSWFAMGTINALAEDLSGAGARGRLYGFSASALSHIAWRYQLLGLAQEVAADEVWELHDDVGEICGPAGALHDLRVRTTSDAAKREGRAAAFSDQLSRLTVRCGELTAATGQLLAAPALADRQSYLAVSLRRDVVTFDDLVTKIDRSLRVTPAEGFNLVLSAPFAMATNFLSGGTRAANYTSRGLDEFLSPISFHLTELPLGDLPAPLPADLGRTPVIDEFIGSSSGQVRDQARRDREEALSIAGRLNAWSVRLNRLIGLGREMQRLNRLSVVKIDYNARGVAVTLETPTATP</sequence>
<evidence type="ECO:0000256" key="1">
    <source>
        <dbReference type="SAM" id="SignalP"/>
    </source>
</evidence>
<dbReference type="AlphaFoldDB" id="A0A2D2B2N0"/>
<dbReference type="PROSITE" id="PS51257">
    <property type="entry name" value="PROKAR_LIPOPROTEIN"/>
    <property type="match status" value="1"/>
</dbReference>
<evidence type="ECO:0000313" key="3">
    <source>
        <dbReference type="Proteomes" id="UP000228945"/>
    </source>
</evidence>
<dbReference type="RefSeq" id="WP_099623735.1">
    <property type="nucleotide sequence ID" value="NZ_CP024201.1"/>
</dbReference>
<dbReference type="KEGG" id="cmb:CSW64_19900"/>
<evidence type="ECO:0000313" key="2">
    <source>
        <dbReference type="EMBL" id="ATQ44487.1"/>
    </source>
</evidence>
<proteinExistence type="predicted"/>
<keyword evidence="3" id="KW-1185">Reference proteome</keyword>
<keyword evidence="1" id="KW-0732">Signal</keyword>
<feature type="signal peptide" evidence="1">
    <location>
        <begin position="1"/>
        <end position="27"/>
    </location>
</feature>
<accession>A0A2D2B2N0</accession>
<feature type="chain" id="PRO_5013964788" evidence="1">
    <location>
        <begin position="28"/>
        <end position="498"/>
    </location>
</feature>
<reference evidence="2 3" key="1">
    <citation type="submission" date="2017-10" db="EMBL/GenBank/DDBJ databases">
        <title>Genome sequence of Caulobacter mirabilis FWC38.</title>
        <authorList>
            <person name="Fiebig A."/>
            <person name="Crosson S."/>
        </authorList>
    </citation>
    <scope>NUCLEOTIDE SEQUENCE [LARGE SCALE GENOMIC DNA]</scope>
    <source>
        <strain evidence="2 3">FWC 38</strain>
    </source>
</reference>
<name>A0A2D2B2N0_9CAUL</name>
<dbReference type="Proteomes" id="UP000228945">
    <property type="component" value="Chromosome"/>
</dbReference>
<protein>
    <submittedName>
        <fullName evidence="2">Uncharacterized protein</fullName>
    </submittedName>
</protein>
<gene>
    <name evidence="2" type="ORF">CSW64_19900</name>
</gene>
<organism evidence="2 3">
    <name type="scientific">Caulobacter mirabilis</name>
    <dbReference type="NCBI Taxonomy" id="69666"/>
    <lineage>
        <taxon>Bacteria</taxon>
        <taxon>Pseudomonadati</taxon>
        <taxon>Pseudomonadota</taxon>
        <taxon>Alphaproteobacteria</taxon>
        <taxon>Caulobacterales</taxon>
        <taxon>Caulobacteraceae</taxon>
        <taxon>Caulobacter</taxon>
    </lineage>
</organism>